<proteinExistence type="predicted"/>
<feature type="region of interest" description="Disordered" evidence="1">
    <location>
        <begin position="212"/>
        <end position="240"/>
    </location>
</feature>
<comment type="caution">
    <text evidence="2">The sequence shown here is derived from an EMBL/GenBank/DDBJ whole genome shotgun (WGS) entry which is preliminary data.</text>
</comment>
<feature type="compositionally biased region" description="Pro residues" evidence="1">
    <location>
        <begin position="229"/>
        <end position="240"/>
    </location>
</feature>
<reference evidence="2 3" key="1">
    <citation type="journal article" date="2016" name="DNA Res.">
        <title>The draft genome of MD-2 pineapple using hybrid error correction of long reads.</title>
        <authorList>
            <person name="Redwan R.M."/>
            <person name="Saidin A."/>
            <person name="Kumar S.V."/>
        </authorList>
    </citation>
    <scope>NUCLEOTIDE SEQUENCE [LARGE SCALE GENOMIC DNA]</scope>
    <source>
        <strain evidence="3">cv. MD2</strain>
        <tissue evidence="2">Leaf</tissue>
    </source>
</reference>
<dbReference type="AlphaFoldDB" id="A0A199VLV2"/>
<evidence type="ECO:0000313" key="3">
    <source>
        <dbReference type="Proteomes" id="UP000092600"/>
    </source>
</evidence>
<dbReference type="EMBL" id="LSRQ01001355">
    <property type="protein sequence ID" value="OAY78157.1"/>
    <property type="molecule type" value="Genomic_DNA"/>
</dbReference>
<dbReference type="Proteomes" id="UP000092600">
    <property type="component" value="Unassembled WGS sequence"/>
</dbReference>
<organism evidence="2 3">
    <name type="scientific">Ananas comosus</name>
    <name type="common">Pineapple</name>
    <name type="synonym">Ananas ananas</name>
    <dbReference type="NCBI Taxonomy" id="4615"/>
    <lineage>
        <taxon>Eukaryota</taxon>
        <taxon>Viridiplantae</taxon>
        <taxon>Streptophyta</taxon>
        <taxon>Embryophyta</taxon>
        <taxon>Tracheophyta</taxon>
        <taxon>Spermatophyta</taxon>
        <taxon>Magnoliopsida</taxon>
        <taxon>Liliopsida</taxon>
        <taxon>Poales</taxon>
        <taxon>Bromeliaceae</taxon>
        <taxon>Bromelioideae</taxon>
        <taxon>Ananas</taxon>
    </lineage>
</organism>
<name>A0A199VLV2_ANACO</name>
<dbReference type="STRING" id="4615.A0A199VLV2"/>
<sequence>MRATQTLQDDTVDALMAAMPLQTNTTWRLSAYEASGGSIVEYYNTSPTSQPVMPTMPPNNDTLTQTDRANPLFLSLLTTACSSPLVGPITVQSDHRALAASMNNRLATSAHRQKFEGIYMRGFPDKPPVFFDFTNESMNTDPALTPLVHTLKGTKVTKRLWYREPPAAPSRIQFYVLAQGLGNYNKSEAVEKYNLVDTAGAEHHRRAGRRMALGWPRLSSGNGPTPDTILPPPPPDYPKC</sequence>
<protein>
    <submittedName>
        <fullName evidence="2">Laccase-24</fullName>
    </submittedName>
</protein>
<accession>A0A199VLV2</accession>
<gene>
    <name evidence="2" type="ORF">ACMD2_11061</name>
</gene>
<evidence type="ECO:0000256" key="1">
    <source>
        <dbReference type="SAM" id="MobiDB-lite"/>
    </source>
</evidence>
<evidence type="ECO:0000313" key="2">
    <source>
        <dbReference type="EMBL" id="OAY78157.1"/>
    </source>
</evidence>